<dbReference type="Proteomes" id="UP001162501">
    <property type="component" value="Chromosome 33"/>
</dbReference>
<sequence>MATRWGRAKKEAGREFGKARPPPTCAERGKKKWRHLRAGRMRRLPQGGLPHRPAPHAGRPLRMRSASSACSSRVCVCRLGPAENRASTSRARCPRRRKTYLHSFPRAPAFQNGGEILKESKGQGLCQ</sequence>
<protein>
    <submittedName>
        <fullName evidence="1">Uncharacterized protein</fullName>
    </submittedName>
</protein>
<evidence type="ECO:0000313" key="2">
    <source>
        <dbReference type="Proteomes" id="UP001162501"/>
    </source>
</evidence>
<name>A0ACB0F8Y5_RANTA</name>
<proteinExistence type="predicted"/>
<dbReference type="EMBL" id="OX596117">
    <property type="protein sequence ID" value="CAI9709197.1"/>
    <property type="molecule type" value="Genomic_DNA"/>
</dbReference>
<organism evidence="1 2">
    <name type="scientific">Rangifer tarandus platyrhynchus</name>
    <name type="common">Svalbard reindeer</name>
    <dbReference type="NCBI Taxonomy" id="3082113"/>
    <lineage>
        <taxon>Eukaryota</taxon>
        <taxon>Metazoa</taxon>
        <taxon>Chordata</taxon>
        <taxon>Craniata</taxon>
        <taxon>Vertebrata</taxon>
        <taxon>Euteleostomi</taxon>
        <taxon>Mammalia</taxon>
        <taxon>Eutheria</taxon>
        <taxon>Laurasiatheria</taxon>
        <taxon>Artiodactyla</taxon>
        <taxon>Ruminantia</taxon>
        <taxon>Pecora</taxon>
        <taxon>Cervidae</taxon>
        <taxon>Odocoileinae</taxon>
        <taxon>Rangifer</taxon>
    </lineage>
</organism>
<accession>A0ACB0F8Y5</accession>
<evidence type="ECO:0000313" key="1">
    <source>
        <dbReference type="EMBL" id="CAI9709197.1"/>
    </source>
</evidence>
<gene>
    <name evidence="1" type="ORF">MRATA1EN3_LOCUS20410</name>
</gene>
<reference evidence="1" key="1">
    <citation type="submission" date="2023-05" db="EMBL/GenBank/DDBJ databases">
        <authorList>
            <consortium name="ELIXIR-Norway"/>
        </authorList>
    </citation>
    <scope>NUCLEOTIDE SEQUENCE</scope>
</reference>